<feature type="region of interest" description="Disordered" evidence="2">
    <location>
        <begin position="1"/>
        <end position="49"/>
    </location>
</feature>
<keyword evidence="3" id="KW-0812">Transmembrane</keyword>
<keyword evidence="1" id="KW-0732">Signal</keyword>
<dbReference type="InterPro" id="IPR029050">
    <property type="entry name" value="Immunoprotect_excell_Ig-like"/>
</dbReference>
<sequence>MPAPPEDQNPGEQGATVQDPWRPGPPAPAPAPPPGPAASDWPVYPGPVPGPMPQPRNGMGVTALVLGIAGVVLSLLIILFWMSWLPSLLAVIFGSLGLSHARKGLATNRAMALTGVILGAVGLLISVGGGVVAVVTVKKVTEDARARIDEVKAAEAAEDRKAREEEKARHLSFGETYTYENGLKVTVAEPQPFTPDDYVFGHAKGNEAVQVTVTVVNSGKERISVETGLPNVNDADGASTELVIDGSGRQKVITGYVLPGRKSVGKYAFSLPPDAADRIEVEFSPDAKVWPDAYWSGPN</sequence>
<evidence type="ECO:0000259" key="5">
    <source>
        <dbReference type="Pfam" id="PF13828"/>
    </source>
</evidence>
<keyword evidence="7" id="KW-1185">Reference proteome</keyword>
<evidence type="ECO:0000256" key="3">
    <source>
        <dbReference type="SAM" id="Phobius"/>
    </source>
</evidence>
<dbReference type="AlphaFoldDB" id="A0A6G9H8U5"/>
<evidence type="ECO:0000313" key="7">
    <source>
        <dbReference type="Proteomes" id="UP000501179"/>
    </source>
</evidence>
<keyword evidence="3" id="KW-1133">Transmembrane helix</keyword>
<dbReference type="InterPro" id="IPR025241">
    <property type="entry name" value="DUF4190"/>
</dbReference>
<feature type="transmembrane region" description="Helical" evidence="3">
    <location>
        <begin position="113"/>
        <end position="137"/>
    </location>
</feature>
<proteinExistence type="predicted"/>
<protein>
    <submittedName>
        <fullName evidence="6">DUF4190 domain-containing protein</fullName>
    </submittedName>
</protein>
<dbReference type="Gene3D" id="2.60.40.1240">
    <property type="match status" value="1"/>
</dbReference>
<organism evidence="6 7">
    <name type="scientific">Streptomyces liangshanensis</name>
    <dbReference type="NCBI Taxonomy" id="2717324"/>
    <lineage>
        <taxon>Bacteria</taxon>
        <taxon>Bacillati</taxon>
        <taxon>Actinomycetota</taxon>
        <taxon>Actinomycetes</taxon>
        <taxon>Kitasatosporales</taxon>
        <taxon>Streptomycetaceae</taxon>
        <taxon>Streptomyces</taxon>
    </lineage>
</organism>
<reference evidence="6 7" key="1">
    <citation type="submission" date="2020-03" db="EMBL/GenBank/DDBJ databases">
        <title>A novel species.</title>
        <authorList>
            <person name="Gao J."/>
        </authorList>
    </citation>
    <scope>NUCLEOTIDE SEQUENCE [LARGE SCALE GENOMIC DNA]</scope>
    <source>
        <strain evidence="6 7">QMT-12</strain>
    </source>
</reference>
<keyword evidence="3" id="KW-0472">Membrane</keyword>
<feature type="transmembrane region" description="Helical" evidence="3">
    <location>
        <begin position="61"/>
        <end position="93"/>
    </location>
</feature>
<gene>
    <name evidence="6" type="ORF">HA039_17380</name>
</gene>
<dbReference type="Proteomes" id="UP000501179">
    <property type="component" value="Chromosome"/>
</dbReference>
<dbReference type="InterPro" id="IPR029051">
    <property type="entry name" value="DUF4352"/>
</dbReference>
<dbReference type="Pfam" id="PF13828">
    <property type="entry name" value="DUF4190"/>
    <property type="match status" value="1"/>
</dbReference>
<accession>A0A6G9H8U5</accession>
<dbReference type="EMBL" id="CP050177">
    <property type="protein sequence ID" value="QIQ06962.1"/>
    <property type="molecule type" value="Genomic_DNA"/>
</dbReference>
<evidence type="ECO:0000256" key="1">
    <source>
        <dbReference type="ARBA" id="ARBA00022729"/>
    </source>
</evidence>
<dbReference type="Pfam" id="PF11611">
    <property type="entry name" value="DUF4352"/>
    <property type="match status" value="1"/>
</dbReference>
<name>A0A6G9H8U5_9ACTN</name>
<feature type="domain" description="DUF4190" evidence="5">
    <location>
        <begin position="60"/>
        <end position="126"/>
    </location>
</feature>
<feature type="compositionally biased region" description="Pro residues" evidence="2">
    <location>
        <begin position="22"/>
        <end position="36"/>
    </location>
</feature>
<dbReference type="KEGG" id="slia:HA039_17380"/>
<evidence type="ECO:0000256" key="2">
    <source>
        <dbReference type="SAM" id="MobiDB-lite"/>
    </source>
</evidence>
<evidence type="ECO:0000313" key="6">
    <source>
        <dbReference type="EMBL" id="QIQ06962.1"/>
    </source>
</evidence>
<feature type="domain" description="DUF4352" evidence="4">
    <location>
        <begin position="197"/>
        <end position="286"/>
    </location>
</feature>
<evidence type="ECO:0000259" key="4">
    <source>
        <dbReference type="Pfam" id="PF11611"/>
    </source>
</evidence>